<keyword evidence="6" id="KW-1185">Reference proteome</keyword>
<sequence length="286" mass="30134">MSIIDENYAWQCIRDANAARATVHAVSSWAVGNGPELTVDAGGRWHSDSPVDAAARDLLDTLLPVALGGDRFVIAQLGQSLDGRIATESGHSHYVTGEASRVHLHRLRALVDAVLVGAGTADADDPQLTVRHVQGSNPVRVVLDPNGRVPRERAVFTDPAAPTLHIAGRALQPAAGGHVETLTMACDAQGLAPEIILARLAERGLRRVLVEGGGQTVSRFLQAGVLDRLHVVVAPMLIGSGRPAVTLPTIDVLDDALRPPCRTTAMGADMLFDLDLRVADMGHASA</sequence>
<evidence type="ECO:0000256" key="2">
    <source>
        <dbReference type="ARBA" id="ARBA00022857"/>
    </source>
</evidence>
<evidence type="ECO:0000259" key="4">
    <source>
        <dbReference type="Pfam" id="PF01872"/>
    </source>
</evidence>
<dbReference type="PANTHER" id="PTHR38011:SF7">
    <property type="entry name" value="2,5-DIAMINO-6-RIBOSYLAMINO-4(3H)-PYRIMIDINONE 5'-PHOSPHATE REDUCTASE"/>
    <property type="match status" value="1"/>
</dbReference>
<keyword evidence="3" id="KW-0560">Oxidoreductase</keyword>
<dbReference type="SUPFAM" id="SSF53597">
    <property type="entry name" value="Dihydrofolate reductase-like"/>
    <property type="match status" value="1"/>
</dbReference>
<accession>A0ABV7ERX0</accession>
<organism evidence="5 6">
    <name type="scientific">Salinisphaera aquimarina</name>
    <dbReference type="NCBI Taxonomy" id="2094031"/>
    <lineage>
        <taxon>Bacteria</taxon>
        <taxon>Pseudomonadati</taxon>
        <taxon>Pseudomonadota</taxon>
        <taxon>Gammaproteobacteria</taxon>
        <taxon>Salinisphaerales</taxon>
        <taxon>Salinisphaeraceae</taxon>
        <taxon>Salinisphaera</taxon>
    </lineage>
</organism>
<protein>
    <submittedName>
        <fullName evidence="5">RibD family protein</fullName>
    </submittedName>
</protein>
<proteinExistence type="predicted"/>
<dbReference type="InterPro" id="IPR050765">
    <property type="entry name" value="Riboflavin_Biosynth_HTPR"/>
</dbReference>
<dbReference type="EMBL" id="JBHRSS010000004">
    <property type="protein sequence ID" value="MFC3104560.1"/>
    <property type="molecule type" value="Genomic_DNA"/>
</dbReference>
<dbReference type="Gene3D" id="3.40.430.10">
    <property type="entry name" value="Dihydrofolate Reductase, subunit A"/>
    <property type="match status" value="1"/>
</dbReference>
<comment type="caution">
    <text evidence="5">The sequence shown here is derived from an EMBL/GenBank/DDBJ whole genome shotgun (WGS) entry which is preliminary data.</text>
</comment>
<gene>
    <name evidence="5" type="ORF">ACFOSU_11750</name>
</gene>
<dbReference type="Proteomes" id="UP001595462">
    <property type="component" value="Unassembled WGS sequence"/>
</dbReference>
<dbReference type="RefSeq" id="WP_380689812.1">
    <property type="nucleotide sequence ID" value="NZ_JBHRSS010000004.1"/>
</dbReference>
<dbReference type="InterPro" id="IPR024072">
    <property type="entry name" value="DHFR-like_dom_sf"/>
</dbReference>
<feature type="domain" description="Bacterial bifunctional deaminase-reductase C-terminal" evidence="4">
    <location>
        <begin position="71"/>
        <end position="251"/>
    </location>
</feature>
<evidence type="ECO:0000313" key="6">
    <source>
        <dbReference type="Proteomes" id="UP001595462"/>
    </source>
</evidence>
<evidence type="ECO:0000313" key="5">
    <source>
        <dbReference type="EMBL" id="MFC3104560.1"/>
    </source>
</evidence>
<name>A0ABV7ERX0_9GAMM</name>
<evidence type="ECO:0000256" key="1">
    <source>
        <dbReference type="ARBA" id="ARBA00005104"/>
    </source>
</evidence>
<reference evidence="6" key="1">
    <citation type="journal article" date="2019" name="Int. J. Syst. Evol. Microbiol.">
        <title>The Global Catalogue of Microorganisms (GCM) 10K type strain sequencing project: providing services to taxonomists for standard genome sequencing and annotation.</title>
        <authorList>
            <consortium name="The Broad Institute Genomics Platform"/>
            <consortium name="The Broad Institute Genome Sequencing Center for Infectious Disease"/>
            <person name="Wu L."/>
            <person name="Ma J."/>
        </authorList>
    </citation>
    <scope>NUCLEOTIDE SEQUENCE [LARGE SCALE GENOMIC DNA]</scope>
    <source>
        <strain evidence="6">KCTC 52640</strain>
    </source>
</reference>
<dbReference type="PANTHER" id="PTHR38011">
    <property type="entry name" value="DIHYDROFOLATE REDUCTASE FAMILY PROTEIN (AFU_ORTHOLOGUE AFUA_8G06820)"/>
    <property type="match status" value="1"/>
</dbReference>
<keyword evidence="2" id="KW-0521">NADP</keyword>
<dbReference type="InterPro" id="IPR002734">
    <property type="entry name" value="RibDG_C"/>
</dbReference>
<evidence type="ECO:0000256" key="3">
    <source>
        <dbReference type="ARBA" id="ARBA00023002"/>
    </source>
</evidence>
<dbReference type="Pfam" id="PF01872">
    <property type="entry name" value="RibD_C"/>
    <property type="match status" value="1"/>
</dbReference>
<comment type="pathway">
    <text evidence="1">Cofactor biosynthesis; riboflavin biosynthesis.</text>
</comment>